<evidence type="ECO:0000313" key="1">
    <source>
        <dbReference type="EMBL" id="SFI73665.1"/>
    </source>
</evidence>
<evidence type="ECO:0000313" key="2">
    <source>
        <dbReference type="Proteomes" id="UP000198915"/>
    </source>
</evidence>
<keyword evidence="2" id="KW-1185">Reference proteome</keyword>
<name>A0A1I3KND6_9BACL</name>
<dbReference type="Pfam" id="PF08819">
    <property type="entry name" value="DUF1802"/>
    <property type="match status" value="1"/>
</dbReference>
<gene>
    <name evidence="1" type="ORF">SAMN05518846_10132</name>
</gene>
<dbReference type="PIRSF" id="PIRSF018957">
    <property type="entry name" value="UCP018957"/>
    <property type="match status" value="1"/>
</dbReference>
<reference evidence="2" key="1">
    <citation type="submission" date="2016-10" db="EMBL/GenBank/DDBJ databases">
        <authorList>
            <person name="Varghese N."/>
            <person name="Submissions S."/>
        </authorList>
    </citation>
    <scope>NUCLEOTIDE SEQUENCE [LARGE SCALE GENOMIC DNA]</scope>
    <source>
        <strain evidence="2">OK042</strain>
    </source>
</reference>
<dbReference type="RefSeq" id="WP_092266506.1">
    <property type="nucleotide sequence ID" value="NZ_BJOE01000025.1"/>
</dbReference>
<sequence length="195" mass="22887">MPTITQPASPLSLKEWAVAVKALGEGHQIITIRKGGLYEETREFRLENNQFYLYPTYEHQKQDMVKPQYHDLLAATREGWTPEQETVEVAYFAEVTDDIELLDEEKLRAISPYHIWTDNFADVRLHWKKQKPLHILFARVYRLEQPVEILIEEAYKGCKSWHHLVNAIPGQRFEPVLSDAKYNQKKEEILNILNG</sequence>
<dbReference type="STRING" id="1884381.SAMN05518846_10132"/>
<dbReference type="InterPro" id="IPR008307">
    <property type="entry name" value="UCP018957"/>
</dbReference>
<organism evidence="1 2">
    <name type="scientific">Brevibacillus centrosporus</name>
    <dbReference type="NCBI Taxonomy" id="54910"/>
    <lineage>
        <taxon>Bacteria</taxon>
        <taxon>Bacillati</taxon>
        <taxon>Bacillota</taxon>
        <taxon>Bacilli</taxon>
        <taxon>Bacillales</taxon>
        <taxon>Paenibacillaceae</taxon>
        <taxon>Brevibacillus</taxon>
    </lineage>
</organism>
<dbReference type="EMBL" id="FORT01000001">
    <property type="protein sequence ID" value="SFI73665.1"/>
    <property type="molecule type" value="Genomic_DNA"/>
</dbReference>
<protein>
    <recommendedName>
        <fullName evidence="3">DUF1802 family protein</fullName>
    </recommendedName>
</protein>
<evidence type="ECO:0008006" key="3">
    <source>
        <dbReference type="Google" id="ProtNLM"/>
    </source>
</evidence>
<dbReference type="Proteomes" id="UP000198915">
    <property type="component" value="Unassembled WGS sequence"/>
</dbReference>
<proteinExistence type="predicted"/>
<accession>A0A1I3KND6</accession>
<dbReference type="InterPro" id="IPR014923">
    <property type="entry name" value="DUF1802"/>
</dbReference>
<dbReference type="AlphaFoldDB" id="A0A1I3KND6"/>